<sequence length="163" mass="17410">MAGVTVFTAGATDGGCAPGAFRADGVICEAGAMNSIQVADATFIAASGAQVGAVVADRSNWRRWWPDLQLEVVEDRAEKGVRWTVSGPLTGTMEIWLDPMLDGVLLHYFLHAEPTGVTGRQLARMNLPKLVHGRRVAGKRMAFEVKARVERSRPVGVAPAAVN</sequence>
<gene>
    <name evidence="1" type="ORF">MTER_24100</name>
</gene>
<dbReference type="Proteomes" id="UP000467636">
    <property type="component" value="Chromosome"/>
</dbReference>
<evidence type="ECO:0000313" key="1">
    <source>
        <dbReference type="EMBL" id="BBX22999.1"/>
    </source>
</evidence>
<evidence type="ECO:0008006" key="3">
    <source>
        <dbReference type="Google" id="ProtNLM"/>
    </source>
</evidence>
<protein>
    <recommendedName>
        <fullName evidence="3">Polyketide cyclase / dehydrase and lipid transport</fullName>
    </recommendedName>
</protein>
<dbReference type="AlphaFoldDB" id="A0AAD1HY81"/>
<name>A0AAD1HY81_9MYCO</name>
<reference evidence="1 2" key="1">
    <citation type="journal article" date="2019" name="Emerg. Microbes Infect.">
        <title>Comprehensive subspecies identification of 175 nontuberculous mycobacteria species based on 7547 genomic profiles.</title>
        <authorList>
            <person name="Matsumoto Y."/>
            <person name="Kinjo T."/>
            <person name="Motooka D."/>
            <person name="Nabeya D."/>
            <person name="Jung N."/>
            <person name="Uechi K."/>
            <person name="Horii T."/>
            <person name="Iida T."/>
            <person name="Fujita J."/>
            <person name="Nakamura S."/>
        </authorList>
    </citation>
    <scope>NUCLEOTIDE SEQUENCE [LARGE SCALE GENOMIC DNA]</scope>
    <source>
        <strain evidence="1 2">JCM 12143</strain>
    </source>
</reference>
<organism evidence="1 2">
    <name type="scientific">Mycolicibacter terrae</name>
    <dbReference type="NCBI Taxonomy" id="1788"/>
    <lineage>
        <taxon>Bacteria</taxon>
        <taxon>Bacillati</taxon>
        <taxon>Actinomycetota</taxon>
        <taxon>Actinomycetes</taxon>
        <taxon>Mycobacteriales</taxon>
        <taxon>Mycobacteriaceae</taxon>
        <taxon>Mycolicibacter</taxon>
    </lineage>
</organism>
<evidence type="ECO:0000313" key="2">
    <source>
        <dbReference type="Proteomes" id="UP000467636"/>
    </source>
</evidence>
<accession>A0AAD1HY81</accession>
<keyword evidence="2" id="KW-1185">Reference proteome</keyword>
<proteinExistence type="predicted"/>
<dbReference type="EMBL" id="AP022564">
    <property type="protein sequence ID" value="BBX22999.1"/>
    <property type="molecule type" value="Genomic_DNA"/>
</dbReference>
<dbReference type="SUPFAM" id="SSF55961">
    <property type="entry name" value="Bet v1-like"/>
    <property type="match status" value="1"/>
</dbReference>